<keyword evidence="1" id="KW-0378">Hydrolase</keyword>
<reference evidence="4 5" key="1">
    <citation type="submission" date="2019-06" db="EMBL/GenBank/DDBJ databases">
        <title>Sequencing the genomes of 1000 actinobacteria strains.</title>
        <authorList>
            <person name="Klenk H.-P."/>
        </authorList>
    </citation>
    <scope>NUCLEOTIDE SEQUENCE [LARGE SCALE GENOMIC DNA]</scope>
    <source>
        <strain evidence="4 5">DSM 45928</strain>
    </source>
</reference>
<evidence type="ECO:0000256" key="1">
    <source>
        <dbReference type="ARBA" id="ARBA00022801"/>
    </source>
</evidence>
<protein>
    <submittedName>
        <fullName evidence="4">Stage II sporulation protein E</fullName>
    </submittedName>
</protein>
<dbReference type="Proteomes" id="UP000317043">
    <property type="component" value="Unassembled WGS sequence"/>
</dbReference>
<dbReference type="GO" id="GO:0016791">
    <property type="term" value="F:phosphatase activity"/>
    <property type="evidence" value="ECO:0007669"/>
    <property type="project" value="TreeGrafter"/>
</dbReference>
<feature type="transmembrane region" description="Helical" evidence="2">
    <location>
        <begin position="94"/>
        <end position="111"/>
    </location>
</feature>
<feature type="domain" description="PPM-type phosphatase" evidence="3">
    <location>
        <begin position="144"/>
        <end position="365"/>
    </location>
</feature>
<dbReference type="SMART" id="SM00331">
    <property type="entry name" value="PP2C_SIG"/>
    <property type="match status" value="1"/>
</dbReference>
<accession>A0A543ARM1</accession>
<dbReference type="PANTHER" id="PTHR43156:SF2">
    <property type="entry name" value="STAGE II SPORULATION PROTEIN E"/>
    <property type="match status" value="1"/>
</dbReference>
<dbReference type="InterPro" id="IPR052016">
    <property type="entry name" value="Bact_Sigma-Reg"/>
</dbReference>
<proteinExistence type="predicted"/>
<dbReference type="Pfam" id="PF07228">
    <property type="entry name" value="SpoIIE"/>
    <property type="match status" value="1"/>
</dbReference>
<dbReference type="Gene3D" id="3.60.40.10">
    <property type="entry name" value="PPM-type phosphatase domain"/>
    <property type="match status" value="1"/>
</dbReference>
<keyword evidence="2" id="KW-0812">Transmembrane</keyword>
<dbReference type="SUPFAM" id="SSF81606">
    <property type="entry name" value="PP2C-like"/>
    <property type="match status" value="1"/>
</dbReference>
<feature type="transmembrane region" description="Helical" evidence="2">
    <location>
        <begin position="20"/>
        <end position="49"/>
    </location>
</feature>
<dbReference type="PANTHER" id="PTHR43156">
    <property type="entry name" value="STAGE II SPORULATION PROTEIN E-RELATED"/>
    <property type="match status" value="1"/>
</dbReference>
<dbReference type="InterPro" id="IPR036457">
    <property type="entry name" value="PPM-type-like_dom_sf"/>
</dbReference>
<name>A0A543ARM1_9ACTN</name>
<dbReference type="InterPro" id="IPR001932">
    <property type="entry name" value="PPM-type_phosphatase-like_dom"/>
</dbReference>
<evidence type="ECO:0000313" key="5">
    <source>
        <dbReference type="Proteomes" id="UP000317043"/>
    </source>
</evidence>
<dbReference type="AlphaFoldDB" id="A0A543ARM1"/>
<gene>
    <name evidence="4" type="ORF">FB566_0721</name>
</gene>
<keyword evidence="5" id="KW-1185">Reference proteome</keyword>
<evidence type="ECO:0000313" key="4">
    <source>
        <dbReference type="EMBL" id="TQL75224.1"/>
    </source>
</evidence>
<keyword evidence="2" id="KW-1133">Transmembrane helix</keyword>
<evidence type="ECO:0000259" key="3">
    <source>
        <dbReference type="SMART" id="SM00331"/>
    </source>
</evidence>
<sequence>MLQLTTRKALPGERAPGWARWLPLLVLVALVPAHLLTPADVQFTFAVVAMPPLAALMNGPLFTSLVSAASIGLFSWLYLYAGHDSSVYDTDTDGLSMLVGICLMSVLMAWVRERYSARLVRVNTVAEAAQLAVLPNIPDEIGSLRCAAWYRPAEQDTMVGGDLFDVQNTSYGVRVIVGDVKGHGLDAVSTVSALLGSFREGVLDDPDLDRLGVRLERRMTWDNSGRSEWATSFATALMMEFPPGNREVRIITYGHPTPLLLREGEVRELHAPPGPPLGLAGQLTSEVATITVSLTDDDLLLAYTDGVIEARDRKGRFYPLIDRLGRRLSEVGRMETVELAEFIDSDLDAFGARIRDDVAVLAIRVDD</sequence>
<feature type="transmembrane region" description="Helical" evidence="2">
    <location>
        <begin position="61"/>
        <end position="82"/>
    </location>
</feature>
<dbReference type="EMBL" id="VFOW01000001">
    <property type="protein sequence ID" value="TQL75224.1"/>
    <property type="molecule type" value="Genomic_DNA"/>
</dbReference>
<evidence type="ECO:0000256" key="2">
    <source>
        <dbReference type="SAM" id="Phobius"/>
    </source>
</evidence>
<keyword evidence="2" id="KW-0472">Membrane</keyword>
<organism evidence="4 5">
    <name type="scientific">Stackebrandtia endophytica</name>
    <dbReference type="NCBI Taxonomy" id="1496996"/>
    <lineage>
        <taxon>Bacteria</taxon>
        <taxon>Bacillati</taxon>
        <taxon>Actinomycetota</taxon>
        <taxon>Actinomycetes</taxon>
        <taxon>Glycomycetales</taxon>
        <taxon>Glycomycetaceae</taxon>
        <taxon>Stackebrandtia</taxon>
    </lineage>
</organism>
<dbReference type="InParanoid" id="A0A543ARM1"/>
<comment type="caution">
    <text evidence="4">The sequence shown here is derived from an EMBL/GenBank/DDBJ whole genome shotgun (WGS) entry which is preliminary data.</text>
</comment>